<dbReference type="SMART" id="SM00868">
    <property type="entry name" value="zf-AD"/>
    <property type="match status" value="2"/>
</dbReference>
<proteinExistence type="predicted"/>
<dbReference type="FunFam" id="3.30.160.60:FF:001732">
    <property type="entry name" value="Zgc:162936"/>
    <property type="match status" value="1"/>
</dbReference>
<dbReference type="FunFam" id="3.30.160.60:FF:000072">
    <property type="entry name" value="zinc finger protein 143 isoform X1"/>
    <property type="match status" value="1"/>
</dbReference>
<dbReference type="Gene3D" id="3.30.160.60">
    <property type="entry name" value="Classic Zinc Finger"/>
    <property type="match status" value="7"/>
</dbReference>
<feature type="domain" description="ZAD" evidence="11">
    <location>
        <begin position="22"/>
        <end position="97"/>
    </location>
</feature>
<feature type="binding site" evidence="8">
    <location>
        <position position="70"/>
    </location>
    <ligand>
        <name>Zn(2+)</name>
        <dbReference type="ChEBI" id="CHEBI:29105"/>
    </ligand>
</feature>
<evidence type="ECO:0000256" key="7">
    <source>
        <dbReference type="PROSITE-ProRule" id="PRU00042"/>
    </source>
</evidence>
<evidence type="ECO:0000256" key="2">
    <source>
        <dbReference type="ARBA" id="ARBA00022723"/>
    </source>
</evidence>
<feature type="region of interest" description="Disordered" evidence="9">
    <location>
        <begin position="269"/>
        <end position="300"/>
    </location>
</feature>
<dbReference type="GO" id="GO:0000981">
    <property type="term" value="F:DNA-binding transcription factor activity, RNA polymerase II-specific"/>
    <property type="evidence" value="ECO:0007669"/>
    <property type="project" value="TreeGrafter"/>
</dbReference>
<evidence type="ECO:0000256" key="8">
    <source>
        <dbReference type="PROSITE-ProRule" id="PRU01263"/>
    </source>
</evidence>
<evidence type="ECO:0000313" key="13">
    <source>
        <dbReference type="RefSeq" id="XP_018324382.1"/>
    </source>
</evidence>
<feature type="domain" description="C2H2-type" evidence="10">
    <location>
        <begin position="390"/>
        <end position="417"/>
    </location>
</feature>
<feature type="domain" description="C2H2-type" evidence="10">
    <location>
        <begin position="502"/>
        <end position="529"/>
    </location>
</feature>
<dbReference type="InterPro" id="IPR013087">
    <property type="entry name" value="Znf_C2H2_type"/>
</dbReference>
<dbReference type="GO" id="GO:0005634">
    <property type="term" value="C:nucleus"/>
    <property type="evidence" value="ECO:0007669"/>
    <property type="project" value="UniProtKB-SubCell"/>
</dbReference>
<name>A0A1W4WV54_AGRPL</name>
<dbReference type="AlphaFoldDB" id="A0A1W4WV54"/>
<keyword evidence="3" id="KW-0677">Repeat</keyword>
<dbReference type="PROSITE" id="PS00028">
    <property type="entry name" value="ZINC_FINGER_C2H2_1"/>
    <property type="match status" value="6"/>
</dbReference>
<accession>A0A1W4WV54</accession>
<dbReference type="GO" id="GO:0008270">
    <property type="term" value="F:zinc ion binding"/>
    <property type="evidence" value="ECO:0007669"/>
    <property type="project" value="UniProtKB-UniRule"/>
</dbReference>
<feature type="domain" description="C2H2-type" evidence="10">
    <location>
        <begin position="361"/>
        <end position="389"/>
    </location>
</feature>
<dbReference type="GeneID" id="108736441"/>
<dbReference type="FunFam" id="3.30.160.60:FF:000355">
    <property type="entry name" value="zinc finger and SCAN domain-containing protein 20 isoform X1"/>
    <property type="match status" value="1"/>
</dbReference>
<organism evidence="12 13">
    <name type="scientific">Agrilus planipennis</name>
    <name type="common">Emerald ash borer</name>
    <name type="synonym">Agrilus marcopoli</name>
    <dbReference type="NCBI Taxonomy" id="224129"/>
    <lineage>
        <taxon>Eukaryota</taxon>
        <taxon>Metazoa</taxon>
        <taxon>Ecdysozoa</taxon>
        <taxon>Arthropoda</taxon>
        <taxon>Hexapoda</taxon>
        <taxon>Insecta</taxon>
        <taxon>Pterygota</taxon>
        <taxon>Neoptera</taxon>
        <taxon>Endopterygota</taxon>
        <taxon>Coleoptera</taxon>
        <taxon>Polyphaga</taxon>
        <taxon>Elateriformia</taxon>
        <taxon>Buprestoidea</taxon>
        <taxon>Buprestidae</taxon>
        <taxon>Agrilinae</taxon>
        <taxon>Agrilus</taxon>
    </lineage>
</organism>
<dbReference type="GO" id="GO:0005694">
    <property type="term" value="C:chromosome"/>
    <property type="evidence" value="ECO:0007669"/>
    <property type="project" value="UniProtKB-ARBA"/>
</dbReference>
<keyword evidence="5 8" id="KW-0862">Zinc</keyword>
<dbReference type="InParanoid" id="A0A1W4WV54"/>
<feature type="compositionally biased region" description="Basic and acidic residues" evidence="9">
    <location>
        <begin position="285"/>
        <end position="299"/>
    </location>
</feature>
<keyword evidence="4 7" id="KW-0863">Zinc-finger</keyword>
<dbReference type="FunFam" id="3.30.160.60:FF:000446">
    <property type="entry name" value="Zinc finger protein"/>
    <property type="match status" value="1"/>
</dbReference>
<dbReference type="RefSeq" id="XP_018324382.1">
    <property type="nucleotide sequence ID" value="XM_018468880.2"/>
</dbReference>
<feature type="domain" description="C2H2-type" evidence="10">
    <location>
        <begin position="333"/>
        <end position="360"/>
    </location>
</feature>
<dbReference type="Gene3D" id="3.40.1800.20">
    <property type="match status" value="1"/>
</dbReference>
<evidence type="ECO:0000256" key="4">
    <source>
        <dbReference type="ARBA" id="ARBA00022771"/>
    </source>
</evidence>
<feature type="binding site" evidence="8">
    <location>
        <position position="27"/>
    </location>
    <ligand>
        <name>Zn(2+)</name>
        <dbReference type="ChEBI" id="CHEBI:29105"/>
    </ligand>
</feature>
<dbReference type="Pfam" id="PF00096">
    <property type="entry name" value="zf-C2H2"/>
    <property type="match status" value="6"/>
</dbReference>
<dbReference type="GO" id="GO:0045893">
    <property type="term" value="P:positive regulation of DNA-templated transcription"/>
    <property type="evidence" value="ECO:0007669"/>
    <property type="project" value="UniProtKB-ARBA"/>
</dbReference>
<dbReference type="InterPro" id="IPR036236">
    <property type="entry name" value="Znf_C2H2_sf"/>
</dbReference>
<feature type="domain" description="C2H2-type" evidence="10">
    <location>
        <begin position="446"/>
        <end position="473"/>
    </location>
</feature>
<dbReference type="GO" id="GO:0000978">
    <property type="term" value="F:RNA polymerase II cis-regulatory region sequence-specific DNA binding"/>
    <property type="evidence" value="ECO:0007669"/>
    <property type="project" value="TreeGrafter"/>
</dbReference>
<dbReference type="SUPFAM" id="SSF57716">
    <property type="entry name" value="Glucocorticoid receptor-like (DNA-binding domain)"/>
    <property type="match status" value="1"/>
</dbReference>
<keyword evidence="12" id="KW-1185">Reference proteome</keyword>
<comment type="subcellular location">
    <subcellularLocation>
        <location evidence="1">Nucleus</location>
    </subcellularLocation>
</comment>
<keyword evidence="6" id="KW-0539">Nucleus</keyword>
<dbReference type="PROSITE" id="PS50157">
    <property type="entry name" value="ZINC_FINGER_C2H2_2"/>
    <property type="match status" value="7"/>
</dbReference>
<evidence type="ECO:0000256" key="9">
    <source>
        <dbReference type="SAM" id="MobiDB-lite"/>
    </source>
</evidence>
<reference evidence="13" key="1">
    <citation type="submission" date="2025-08" db="UniProtKB">
        <authorList>
            <consortium name="RefSeq"/>
        </authorList>
    </citation>
    <scope>IDENTIFICATION</scope>
    <source>
        <tissue evidence="13">Entire body</tissue>
    </source>
</reference>
<dbReference type="SUPFAM" id="SSF57667">
    <property type="entry name" value="beta-beta-alpha zinc fingers"/>
    <property type="match status" value="3"/>
</dbReference>
<feature type="domain" description="C2H2-type" evidence="10">
    <location>
        <begin position="418"/>
        <end position="445"/>
    </location>
</feature>
<dbReference type="FunFam" id="3.30.160.60:FF:000688">
    <property type="entry name" value="zinc finger protein 197 isoform X1"/>
    <property type="match status" value="1"/>
</dbReference>
<dbReference type="Pfam" id="PF07776">
    <property type="entry name" value="zf-AD"/>
    <property type="match status" value="1"/>
</dbReference>
<evidence type="ECO:0000256" key="5">
    <source>
        <dbReference type="ARBA" id="ARBA00022833"/>
    </source>
</evidence>
<evidence type="ECO:0000256" key="3">
    <source>
        <dbReference type="ARBA" id="ARBA00022737"/>
    </source>
</evidence>
<dbReference type="PROSITE" id="PS51915">
    <property type="entry name" value="ZAD"/>
    <property type="match status" value="1"/>
</dbReference>
<feature type="domain" description="C2H2-type" evidence="10">
    <location>
        <begin position="474"/>
        <end position="501"/>
    </location>
</feature>
<dbReference type="GO" id="GO:0030674">
    <property type="term" value="F:protein-macromolecule adaptor activity"/>
    <property type="evidence" value="ECO:0007669"/>
    <property type="project" value="UniProtKB-ARBA"/>
</dbReference>
<evidence type="ECO:0000259" key="10">
    <source>
        <dbReference type="PROSITE" id="PS50157"/>
    </source>
</evidence>
<evidence type="ECO:0000313" key="12">
    <source>
        <dbReference type="Proteomes" id="UP000192223"/>
    </source>
</evidence>
<feature type="binding site" evidence="8">
    <location>
        <position position="73"/>
    </location>
    <ligand>
        <name>Zn(2+)</name>
        <dbReference type="ChEBI" id="CHEBI:29105"/>
    </ligand>
</feature>
<feature type="binding site" evidence="8">
    <location>
        <position position="24"/>
    </location>
    <ligand>
        <name>Zn(2+)</name>
        <dbReference type="ChEBI" id="CHEBI:29105"/>
    </ligand>
</feature>
<gene>
    <name evidence="13" type="primary">LOC108736441</name>
</gene>
<dbReference type="KEGG" id="apln:108736441"/>
<evidence type="ECO:0000256" key="1">
    <source>
        <dbReference type="ARBA" id="ARBA00004123"/>
    </source>
</evidence>
<sequence>MEQSIFQNTEENTDNKSLVSLNLCRVCASTNDRMLDIFSSEGTAQNLAYKINVYLPFKVTEYDVLPLSCCFECISVISTWHNFILKSLDAENTLQEIFRKNSSKQSCDAKISPVSLTYDACRTDTNISSSDLLIFCQESKVDFKNQCNDKKVANKLNEQSICVQENSQEELFSLKCELGKVPKCFNDNISDVPGILLIELKEELNMQKNVKRREGNSFVLHHSKSTRINNVKNQEESGKAAGVVLSSANQVKEMGNNSVQNMSYLIKADNTESTTKNNHKRKKKEILQEHDRSENDSPENKLIISKFTRKHQTKLDHEALKLAKVTVEGRVYYNCNICGKNLHSPYTYTWHRRIHSGEKPYVCDLCGRQFRVSQGLIRHLRETHEGLKNYRCDTCGRMFATKRNVEEHRRTHTEERPYVCDHCGKAFKQKATLFVHNRCHSDTYPYKCIYCNLMFRSRPPMLLHIKRHTGERPYPCEVCGRRFRTKYDLKKHAMIHSDEKPYSCTECGTSFRQKRYLLNHNKINPNCKNY</sequence>
<dbReference type="SMART" id="SM00355">
    <property type="entry name" value="ZnF_C2H2"/>
    <property type="match status" value="7"/>
</dbReference>
<dbReference type="OrthoDB" id="9411774at2759"/>
<dbReference type="PANTHER" id="PTHR23226">
    <property type="entry name" value="ZINC FINGER AND SCAN DOMAIN-CONTAINING"/>
    <property type="match status" value="1"/>
</dbReference>
<dbReference type="Proteomes" id="UP000192223">
    <property type="component" value="Unplaced"/>
</dbReference>
<dbReference type="InterPro" id="IPR012934">
    <property type="entry name" value="Znf_AD"/>
</dbReference>
<protein>
    <submittedName>
        <fullName evidence="13">Zinc finger protein 679-like isoform X1</fullName>
    </submittedName>
</protein>
<evidence type="ECO:0000259" key="11">
    <source>
        <dbReference type="PROSITE" id="PS51915"/>
    </source>
</evidence>
<evidence type="ECO:0000256" key="6">
    <source>
        <dbReference type="ARBA" id="ARBA00023242"/>
    </source>
</evidence>
<dbReference type="PANTHER" id="PTHR23226:SF306">
    <property type="entry name" value="ZINC FINGER AND SCAN DOMAIN-CONTAINING PROTEIN 5B"/>
    <property type="match status" value="1"/>
</dbReference>
<keyword evidence="2 8" id="KW-0479">Metal-binding</keyword>